<reference evidence="1" key="1">
    <citation type="submission" date="2015-11" db="EMBL/GenBank/DDBJ databases">
        <title>De novo transcriptome assembly of four potential Pierce s Disease insect vectors from Arizona vineyards.</title>
        <authorList>
            <person name="Tassone E.E."/>
        </authorList>
    </citation>
    <scope>NUCLEOTIDE SEQUENCE</scope>
</reference>
<sequence length="420" mass="47933">DNYSQCCVSTTDKDKPLVTTTNVQKYNRVTDGINRFTHCERNTHKYSSEKLNESNEQDGIDSSIHFEKNKSYTILRNSVKTSIDYNIPNIDNYKFTNLKNSARLTDANPYQPNIKHKQDVLESATPSTFNSCPRINRSYTIINRKNHINLPHILSPAEINSNEISKPNTITGDTLDIKRDYAVKGNNVDLMHKANNNLIKFIQSNERMGDNDKNIAPDAVEWCREELNKVISEHSKYINKSLRKENVSGVKVNCISNDNIYSAQSTEICEISGYKAEQNILPNVRRSSYPRVPFRDNVCIEERITPPQSIISKLCELLETERGTLMSSIENLETSKMAEGDISIKLDDFQSVEENPLQLGDDGSINNKKDFGFQKQYISVKNCPINKTDTCKIKFELTLDERSHANDQKENNNTKDNSKT</sequence>
<gene>
    <name evidence="1" type="ORF">g.40239</name>
</gene>
<protein>
    <submittedName>
        <fullName evidence="1">Uncharacterized protein</fullName>
    </submittedName>
</protein>
<dbReference type="AlphaFoldDB" id="A0A1B6I6E5"/>
<accession>A0A1B6I6E5</accession>
<evidence type="ECO:0000313" key="1">
    <source>
        <dbReference type="EMBL" id="JAS82501.1"/>
    </source>
</evidence>
<feature type="non-terminal residue" evidence="1">
    <location>
        <position position="420"/>
    </location>
</feature>
<dbReference type="EMBL" id="GECU01025205">
    <property type="protein sequence ID" value="JAS82501.1"/>
    <property type="molecule type" value="Transcribed_RNA"/>
</dbReference>
<organism evidence="1">
    <name type="scientific">Homalodisca liturata</name>
    <dbReference type="NCBI Taxonomy" id="320908"/>
    <lineage>
        <taxon>Eukaryota</taxon>
        <taxon>Metazoa</taxon>
        <taxon>Ecdysozoa</taxon>
        <taxon>Arthropoda</taxon>
        <taxon>Hexapoda</taxon>
        <taxon>Insecta</taxon>
        <taxon>Pterygota</taxon>
        <taxon>Neoptera</taxon>
        <taxon>Paraneoptera</taxon>
        <taxon>Hemiptera</taxon>
        <taxon>Auchenorrhyncha</taxon>
        <taxon>Membracoidea</taxon>
        <taxon>Cicadellidae</taxon>
        <taxon>Cicadellinae</taxon>
        <taxon>Proconiini</taxon>
        <taxon>Homalodisca</taxon>
    </lineage>
</organism>
<feature type="non-terminal residue" evidence="1">
    <location>
        <position position="1"/>
    </location>
</feature>
<name>A0A1B6I6E5_9HEMI</name>
<proteinExistence type="predicted"/>